<dbReference type="InterPro" id="IPR050336">
    <property type="entry name" value="Chromosome_partition/occlusion"/>
</dbReference>
<dbReference type="PANTHER" id="PTHR33375:SF1">
    <property type="entry name" value="CHROMOSOME-PARTITIONING PROTEIN PARB-RELATED"/>
    <property type="match status" value="1"/>
</dbReference>
<proteinExistence type="inferred from homology"/>
<comment type="caution">
    <text evidence="8">The sequence shown here is derived from an EMBL/GenBank/DDBJ whole genome shotgun (WGS) entry which is preliminary data.</text>
</comment>
<evidence type="ECO:0000256" key="2">
    <source>
        <dbReference type="ARBA" id="ARBA00022372"/>
    </source>
</evidence>
<dbReference type="Proteomes" id="UP000760480">
    <property type="component" value="Unassembled WGS sequence"/>
</dbReference>
<dbReference type="Pfam" id="PF02195">
    <property type="entry name" value="ParB_N"/>
    <property type="match status" value="1"/>
</dbReference>
<sequence length="294" mass="32278">MAKRPRDTLDYLAVLAGETATPLSPLPAGSFLDLPLTDIRPSPWQARKHFDPGQLAELADTIREHGVLQPVLVRPSPEGYELIAGERRWRAAQLAGIETIPALVRDVGDEQAATLGLVENLQRSDLNPIEEAEGYRTLIDRGLSQQTIGVAVGKSVSTVSRSLGMLDLADPVKDALRDGQLSHAHGRVLLSLPKAEQARLAQLAIRRAWNSRQIEQAARKLKQRIDDDTRRGRRARREDPDIAALSERISGHLGAKVEFRNHPTGSGQFVIHYASADECNGILMKLNLLDLASD</sequence>
<evidence type="ECO:0000256" key="1">
    <source>
        <dbReference type="ARBA" id="ARBA00006295"/>
    </source>
</evidence>
<evidence type="ECO:0000313" key="8">
    <source>
        <dbReference type="EMBL" id="NMQ21284.1"/>
    </source>
</evidence>
<dbReference type="Gene3D" id="3.90.1530.30">
    <property type="match status" value="1"/>
</dbReference>
<evidence type="ECO:0000256" key="6">
    <source>
        <dbReference type="SAM" id="Coils"/>
    </source>
</evidence>
<dbReference type="Pfam" id="PF23552">
    <property type="entry name" value="ParB_C"/>
    <property type="match status" value="1"/>
</dbReference>
<dbReference type="Pfam" id="PF17762">
    <property type="entry name" value="HTH_ParB"/>
    <property type="match status" value="1"/>
</dbReference>
<dbReference type="CDD" id="cd16393">
    <property type="entry name" value="SPO0J_N"/>
    <property type="match status" value="1"/>
</dbReference>
<dbReference type="Gene3D" id="1.10.10.2830">
    <property type="match status" value="1"/>
</dbReference>
<dbReference type="RefSeq" id="WP_169250555.1">
    <property type="nucleotide sequence ID" value="NZ_SPMZ01000084.1"/>
</dbReference>
<keyword evidence="3" id="KW-0159">Chromosome partition</keyword>
<evidence type="ECO:0000313" key="9">
    <source>
        <dbReference type="Proteomes" id="UP000760480"/>
    </source>
</evidence>
<evidence type="ECO:0000256" key="4">
    <source>
        <dbReference type="ARBA" id="ARBA00023125"/>
    </source>
</evidence>
<evidence type="ECO:0000256" key="3">
    <source>
        <dbReference type="ARBA" id="ARBA00022829"/>
    </source>
</evidence>
<reference evidence="8 9" key="1">
    <citation type="submission" date="2019-03" db="EMBL/GenBank/DDBJ databases">
        <title>Metabolic reconstructions from genomes of highly enriched 'Candidatus Accumulibacter' and 'Candidatus Competibacter' bioreactor populations.</title>
        <authorList>
            <person name="Annavajhala M.K."/>
            <person name="Welles L."/>
            <person name="Abbas B."/>
            <person name="Sorokin D."/>
            <person name="Park H."/>
            <person name="Van Loosdrecht M."/>
            <person name="Chandran K."/>
        </authorList>
    </citation>
    <scope>NUCLEOTIDE SEQUENCE [LARGE SCALE GENOMIC DNA]</scope>
    <source>
        <strain evidence="8 9">SBR_G</strain>
    </source>
</reference>
<feature type="domain" description="ParB-like N-terminal" evidence="7">
    <location>
        <begin position="32"/>
        <end position="121"/>
    </location>
</feature>
<dbReference type="PANTHER" id="PTHR33375">
    <property type="entry name" value="CHROMOSOME-PARTITIONING PROTEIN PARB-RELATED"/>
    <property type="match status" value="1"/>
</dbReference>
<gene>
    <name evidence="8" type="ORF">E4P82_20015</name>
</gene>
<evidence type="ECO:0000256" key="5">
    <source>
        <dbReference type="ARBA" id="ARBA00025472"/>
    </source>
</evidence>
<dbReference type="SUPFAM" id="SSF110849">
    <property type="entry name" value="ParB/Sulfiredoxin"/>
    <property type="match status" value="1"/>
</dbReference>
<dbReference type="InterPro" id="IPR004437">
    <property type="entry name" value="ParB/RepB/Spo0J"/>
</dbReference>
<keyword evidence="6" id="KW-0175">Coiled coil</keyword>
<comment type="function">
    <text evidence="5">Involved in chromosome partition. Localize to both poles of the predivisional cell following completion of DNA replication. Binds to the DNA origin of replication.</text>
</comment>
<dbReference type="EMBL" id="SPMZ01000084">
    <property type="protein sequence ID" value="NMQ21284.1"/>
    <property type="molecule type" value="Genomic_DNA"/>
</dbReference>
<evidence type="ECO:0000259" key="7">
    <source>
        <dbReference type="SMART" id="SM00470"/>
    </source>
</evidence>
<protein>
    <recommendedName>
        <fullName evidence="2">Probable chromosome-partitioning protein ParB</fullName>
    </recommendedName>
</protein>
<accession>A0ABX1TTJ8</accession>
<keyword evidence="9" id="KW-1185">Reference proteome</keyword>
<dbReference type="SUPFAM" id="SSF109709">
    <property type="entry name" value="KorB DNA-binding domain-like"/>
    <property type="match status" value="1"/>
</dbReference>
<dbReference type="SMART" id="SM00470">
    <property type="entry name" value="ParB"/>
    <property type="match status" value="1"/>
</dbReference>
<dbReference type="InterPro" id="IPR041468">
    <property type="entry name" value="HTH_ParB/Spo0J"/>
</dbReference>
<organism evidence="8 9">
    <name type="scientific">Candidatus Competibacter phosphatis</name>
    <dbReference type="NCBI Taxonomy" id="221280"/>
    <lineage>
        <taxon>Bacteria</taxon>
        <taxon>Pseudomonadati</taxon>
        <taxon>Pseudomonadota</taxon>
        <taxon>Gammaproteobacteria</taxon>
        <taxon>Candidatus Competibacteraceae</taxon>
        <taxon>Candidatus Competibacter</taxon>
    </lineage>
</organism>
<dbReference type="InterPro" id="IPR057240">
    <property type="entry name" value="ParB_dimer_C"/>
</dbReference>
<keyword evidence="4" id="KW-0238">DNA-binding</keyword>
<feature type="coiled-coil region" evidence="6">
    <location>
        <begin position="211"/>
        <end position="238"/>
    </location>
</feature>
<comment type="similarity">
    <text evidence="1">Belongs to the ParB family.</text>
</comment>
<name>A0ABX1TTJ8_9GAMM</name>
<dbReference type="InterPro" id="IPR036086">
    <property type="entry name" value="ParB/Sulfiredoxin_sf"/>
</dbReference>
<dbReference type="InterPro" id="IPR003115">
    <property type="entry name" value="ParB_N"/>
</dbReference>
<dbReference type="NCBIfam" id="TIGR00180">
    <property type="entry name" value="parB_part"/>
    <property type="match status" value="1"/>
</dbReference>